<name>A0A419R316_9SPHN</name>
<evidence type="ECO:0000256" key="2">
    <source>
        <dbReference type="ARBA" id="ARBA00022801"/>
    </source>
</evidence>
<feature type="active site" description="Proton acceptor" evidence="8">
    <location>
        <position position="353"/>
    </location>
</feature>
<dbReference type="PRINTS" id="PR00733">
    <property type="entry name" value="GLHYDRLASE6"/>
</dbReference>
<feature type="active site" description="Proton donor" evidence="8 11">
    <location>
        <position position="135"/>
    </location>
</feature>
<feature type="binding site" evidence="9">
    <location>
        <position position="59"/>
    </location>
    <ligand>
        <name>substrate</name>
    </ligand>
</feature>
<evidence type="ECO:0000256" key="8">
    <source>
        <dbReference type="PIRSR" id="PIRSR001100-1"/>
    </source>
</evidence>
<dbReference type="InterPro" id="IPR016288">
    <property type="entry name" value="Beta_cellobiohydrolase"/>
</dbReference>
<dbReference type="Pfam" id="PF01341">
    <property type="entry name" value="Glyco_hydro_6"/>
    <property type="match status" value="1"/>
</dbReference>
<comment type="similarity">
    <text evidence="12">Belongs to the glycosyl hydrolase family 6.</text>
</comment>
<dbReference type="GO" id="GO:0004553">
    <property type="term" value="F:hydrolase activity, hydrolyzing O-glycosyl compounds"/>
    <property type="evidence" value="ECO:0007669"/>
    <property type="project" value="InterPro"/>
</dbReference>
<evidence type="ECO:0000256" key="12">
    <source>
        <dbReference type="RuleBase" id="RU361186"/>
    </source>
</evidence>
<dbReference type="PANTHER" id="PTHR34876">
    <property type="match status" value="1"/>
</dbReference>
<dbReference type="PROSITE" id="PS00655">
    <property type="entry name" value="GLYCOSYL_HYDROL_F6_1"/>
    <property type="match status" value="1"/>
</dbReference>
<dbReference type="EMBL" id="RAHJ01000018">
    <property type="protein sequence ID" value="RJX68282.1"/>
    <property type="molecule type" value="Genomic_DNA"/>
</dbReference>
<dbReference type="PANTHER" id="PTHR34876:SF4">
    <property type="entry name" value="1,4-BETA-D-GLUCAN CELLOBIOHYDROLASE C-RELATED"/>
    <property type="match status" value="1"/>
</dbReference>
<dbReference type="Proteomes" id="UP000284322">
    <property type="component" value="Unassembled WGS sequence"/>
</dbReference>
<evidence type="ECO:0000256" key="7">
    <source>
        <dbReference type="ARBA" id="ARBA00023326"/>
    </source>
</evidence>
<dbReference type="PROSITE" id="PS00656">
    <property type="entry name" value="GLYCOSYL_HYDROL_F6_2"/>
    <property type="match status" value="1"/>
</dbReference>
<dbReference type="GO" id="GO:0030245">
    <property type="term" value="P:cellulose catabolic process"/>
    <property type="evidence" value="ECO:0007669"/>
    <property type="project" value="UniProtKB-KW"/>
</dbReference>
<protein>
    <recommendedName>
        <fullName evidence="12">Glucanase</fullName>
        <ecNumber evidence="12">3.2.1.-</ecNumber>
    </recommendedName>
</protein>
<evidence type="ECO:0000256" key="1">
    <source>
        <dbReference type="ARBA" id="ARBA00022729"/>
    </source>
</evidence>
<feature type="binding site" evidence="9">
    <location>
        <position position="347"/>
    </location>
    <ligand>
        <name>substrate</name>
    </ligand>
</feature>
<keyword evidence="3 12" id="KW-0136">Cellulose degradation</keyword>
<feature type="binding site" evidence="9">
    <location>
        <position position="319"/>
    </location>
    <ligand>
        <name>substrate</name>
    </ligand>
</feature>
<evidence type="ECO:0000313" key="13">
    <source>
        <dbReference type="EMBL" id="RJX68282.1"/>
    </source>
</evidence>
<evidence type="ECO:0000313" key="14">
    <source>
        <dbReference type="Proteomes" id="UP000284322"/>
    </source>
</evidence>
<gene>
    <name evidence="13" type="ORF">D6858_09205</name>
</gene>
<organism evidence="13 14">
    <name type="scientific">Tsuneonella suprasediminis</name>
    <dbReference type="NCBI Taxonomy" id="2306996"/>
    <lineage>
        <taxon>Bacteria</taxon>
        <taxon>Pseudomonadati</taxon>
        <taxon>Pseudomonadota</taxon>
        <taxon>Alphaproteobacteria</taxon>
        <taxon>Sphingomonadales</taxon>
        <taxon>Erythrobacteraceae</taxon>
        <taxon>Tsuneonella</taxon>
    </lineage>
</organism>
<keyword evidence="5 12" id="KW-0119">Carbohydrate metabolism</keyword>
<keyword evidence="6 12" id="KW-0326">Glycosidase</keyword>
<dbReference type="Gene3D" id="3.20.20.40">
    <property type="entry name" value="1, 4-beta cellobiohydrolase"/>
    <property type="match status" value="1"/>
</dbReference>
<evidence type="ECO:0000256" key="10">
    <source>
        <dbReference type="PROSITE-ProRule" id="PRU10056"/>
    </source>
</evidence>
<dbReference type="PIRSF" id="PIRSF001100">
    <property type="entry name" value="Beta_cellobiohydrolase"/>
    <property type="match status" value="1"/>
</dbReference>
<feature type="active site" evidence="10">
    <location>
        <position position="97"/>
    </location>
</feature>
<dbReference type="SUPFAM" id="SSF51989">
    <property type="entry name" value="Glycosyl hydrolases family 6, cellulases"/>
    <property type="match status" value="1"/>
</dbReference>
<evidence type="ECO:0000256" key="9">
    <source>
        <dbReference type="PIRSR" id="PIRSR001100-2"/>
    </source>
</evidence>
<sequence length="407" mass="44129">MSGYLSLLAGAALSVTVPDHGQPALFTNPESTTRTAAERLEGDARQDALTLSRFPSATWFAGGTPDEIEKGVDRLVGLAAAENSIPVLVAYNIPERDCALYSSGGADETESYLAWIKAFSAGIANRPAIVVLEPDSLGIIPWYSSLDGSLGQCQPQGGDKNKAASNRFIQLTTAVDILSSLPNVQVYLDGTGSSWLAPGEAAHRLIQANVLKADGYFLNVSNFESDARVTAYARWISDCIALVTGRNVDPRECPSQYSPATFDDVETWRATDVAYDALFARFNLTRDPASQKRAIIDTSRNGRGSWAPKVGLHSDPEVWCNPPARGLGRRPTMETRHPYIDAFLWIKIPGESDGECFRGTSGPNDPERGINAPPAGSWFPEQARELIRYAVPPLTDSQRPKSKEGER</sequence>
<keyword evidence="4" id="KW-1015">Disulfide bond</keyword>
<dbReference type="InterPro" id="IPR036434">
    <property type="entry name" value="Beta_cellobiohydrolase_sf"/>
</dbReference>
<evidence type="ECO:0000256" key="5">
    <source>
        <dbReference type="ARBA" id="ARBA00023277"/>
    </source>
</evidence>
<dbReference type="OrthoDB" id="9775889at2"/>
<proteinExistence type="inferred from homology"/>
<comment type="caution">
    <text evidence="13">The sequence shown here is derived from an EMBL/GenBank/DDBJ whole genome shotgun (WGS) entry which is preliminary data.</text>
</comment>
<evidence type="ECO:0000256" key="11">
    <source>
        <dbReference type="PROSITE-ProRule" id="PRU10057"/>
    </source>
</evidence>
<keyword evidence="2 12" id="KW-0378">Hydrolase</keyword>
<dbReference type="InterPro" id="IPR001524">
    <property type="entry name" value="Glyco_hydro_6_CS"/>
</dbReference>
<accession>A0A419R316</accession>
<evidence type="ECO:0000256" key="6">
    <source>
        <dbReference type="ARBA" id="ARBA00023295"/>
    </source>
</evidence>
<keyword evidence="1" id="KW-0732">Signal</keyword>
<dbReference type="AlphaFoldDB" id="A0A419R316"/>
<feature type="binding site" evidence="9">
    <location>
        <position position="195"/>
    </location>
    <ligand>
        <name>substrate</name>
    </ligand>
</feature>
<evidence type="ECO:0000256" key="3">
    <source>
        <dbReference type="ARBA" id="ARBA00023001"/>
    </source>
</evidence>
<feature type="binding site" evidence="9">
    <location>
        <position position="351"/>
    </location>
    <ligand>
        <name>substrate</name>
    </ligand>
</feature>
<keyword evidence="14" id="KW-1185">Reference proteome</keyword>
<reference evidence="13 14" key="1">
    <citation type="submission" date="2018-09" db="EMBL/GenBank/DDBJ databases">
        <title>Altererythrobacter sp.Ery1 and Ery12, the genome sequencing of novel strains in genus Alterythrobacter.</title>
        <authorList>
            <person name="Cheng H."/>
            <person name="Wu Y.-H."/>
            <person name="Fang C."/>
            <person name="Xu X.-W."/>
        </authorList>
    </citation>
    <scope>NUCLEOTIDE SEQUENCE [LARGE SCALE GENOMIC DNA]</scope>
    <source>
        <strain evidence="13 14">Ery12</strain>
    </source>
</reference>
<feature type="binding site" evidence="9">
    <location>
        <position position="222"/>
    </location>
    <ligand>
        <name>substrate</name>
    </ligand>
</feature>
<keyword evidence="7 12" id="KW-0624">Polysaccharide degradation</keyword>
<dbReference type="EC" id="3.2.1.-" evidence="12"/>
<evidence type="ECO:0000256" key="4">
    <source>
        <dbReference type="ARBA" id="ARBA00023157"/>
    </source>
</evidence>